<keyword evidence="3" id="KW-1185">Reference proteome</keyword>
<evidence type="ECO:0000313" key="3">
    <source>
        <dbReference type="Proteomes" id="UP000007115"/>
    </source>
</evidence>
<dbReference type="GeneID" id="25796224"/>
<dbReference type="InParanoid" id="G9MMW4"/>
<feature type="region of interest" description="Disordered" evidence="1">
    <location>
        <begin position="107"/>
        <end position="127"/>
    </location>
</feature>
<feature type="compositionally biased region" description="Basic and acidic residues" evidence="1">
    <location>
        <begin position="145"/>
        <end position="159"/>
    </location>
</feature>
<proteinExistence type="predicted"/>
<dbReference type="RefSeq" id="XP_013958885.1">
    <property type="nucleotide sequence ID" value="XM_014103410.1"/>
</dbReference>
<comment type="caution">
    <text evidence="2">The sequence shown here is derived from an EMBL/GenBank/DDBJ whole genome shotgun (WGS) entry which is preliminary data.</text>
</comment>
<gene>
    <name evidence="2" type="ORF">TRIVIDRAFT_61459</name>
</gene>
<organism evidence="2 3">
    <name type="scientific">Hypocrea virens (strain Gv29-8 / FGSC 10586)</name>
    <name type="common">Gliocladium virens</name>
    <name type="synonym">Trichoderma virens</name>
    <dbReference type="NCBI Taxonomy" id="413071"/>
    <lineage>
        <taxon>Eukaryota</taxon>
        <taxon>Fungi</taxon>
        <taxon>Dikarya</taxon>
        <taxon>Ascomycota</taxon>
        <taxon>Pezizomycotina</taxon>
        <taxon>Sordariomycetes</taxon>
        <taxon>Hypocreomycetidae</taxon>
        <taxon>Hypocreales</taxon>
        <taxon>Hypocreaceae</taxon>
        <taxon>Trichoderma</taxon>
    </lineage>
</organism>
<feature type="region of interest" description="Disordered" evidence="1">
    <location>
        <begin position="139"/>
        <end position="175"/>
    </location>
</feature>
<protein>
    <submittedName>
        <fullName evidence="2">Uncharacterized protein</fullName>
    </submittedName>
</protein>
<evidence type="ECO:0000256" key="1">
    <source>
        <dbReference type="SAM" id="MobiDB-lite"/>
    </source>
</evidence>
<dbReference type="HOGENOM" id="CLU_1408951_0_0_1"/>
<accession>G9MMW4</accession>
<dbReference type="VEuPathDB" id="FungiDB:TRIVIDRAFT_61459"/>
<dbReference type="Proteomes" id="UP000007115">
    <property type="component" value="Unassembled WGS sequence"/>
</dbReference>
<sequence>MKQQEEAINVASSDFEKVRAAQSCSWSQHWVETELIVEPAKCHVQRMIDKGTEPNPCSLAKGVPPDLRRRRLRLEGEISCLSLHSAHKYQGTRTNIEVISAGNQWLRANPTRPPSPSFEHSSNRSCAGATMRHELVRVSKISGQAKRDSAGRVGQDPDKKRSRGKNLTSHKEEAAAGALPVLTFGEEWAPVQR</sequence>
<dbReference type="EMBL" id="ABDF02000004">
    <property type="protein sequence ID" value="EHK24682.1"/>
    <property type="molecule type" value="Genomic_DNA"/>
</dbReference>
<name>G9MMW4_HYPVG</name>
<reference evidence="2 3" key="1">
    <citation type="journal article" date="2011" name="Genome Biol.">
        <title>Comparative genome sequence analysis underscores mycoparasitism as the ancestral life style of Trichoderma.</title>
        <authorList>
            <person name="Kubicek C.P."/>
            <person name="Herrera-Estrella A."/>
            <person name="Seidl-Seiboth V."/>
            <person name="Martinez D.A."/>
            <person name="Druzhinina I.S."/>
            <person name="Thon M."/>
            <person name="Zeilinger S."/>
            <person name="Casas-Flores S."/>
            <person name="Horwitz B.A."/>
            <person name="Mukherjee P.K."/>
            <person name="Mukherjee M."/>
            <person name="Kredics L."/>
            <person name="Alcaraz L.D."/>
            <person name="Aerts A."/>
            <person name="Antal Z."/>
            <person name="Atanasova L."/>
            <person name="Cervantes-Badillo M.G."/>
            <person name="Challacombe J."/>
            <person name="Chertkov O."/>
            <person name="McCluskey K."/>
            <person name="Coulpier F."/>
            <person name="Deshpande N."/>
            <person name="von Doehren H."/>
            <person name="Ebbole D.J."/>
            <person name="Esquivel-Naranjo E.U."/>
            <person name="Fekete E."/>
            <person name="Flipphi M."/>
            <person name="Glaser F."/>
            <person name="Gomez-Rodriguez E.Y."/>
            <person name="Gruber S."/>
            <person name="Han C."/>
            <person name="Henrissat B."/>
            <person name="Hermosa R."/>
            <person name="Hernandez-Onate M."/>
            <person name="Karaffa L."/>
            <person name="Kosti I."/>
            <person name="Le Crom S."/>
            <person name="Lindquist E."/>
            <person name="Lucas S."/>
            <person name="Luebeck M."/>
            <person name="Luebeck P.S."/>
            <person name="Margeot A."/>
            <person name="Metz B."/>
            <person name="Misra M."/>
            <person name="Nevalainen H."/>
            <person name="Omann M."/>
            <person name="Packer N."/>
            <person name="Perrone G."/>
            <person name="Uresti-Rivera E.E."/>
            <person name="Salamov A."/>
            <person name="Schmoll M."/>
            <person name="Seiboth B."/>
            <person name="Shapiro H."/>
            <person name="Sukno S."/>
            <person name="Tamayo-Ramos J.A."/>
            <person name="Tisch D."/>
            <person name="Wiest A."/>
            <person name="Wilkinson H.H."/>
            <person name="Zhang M."/>
            <person name="Coutinho P.M."/>
            <person name="Kenerley C.M."/>
            <person name="Monte E."/>
            <person name="Baker S.E."/>
            <person name="Grigoriev I.V."/>
        </authorList>
    </citation>
    <scope>NUCLEOTIDE SEQUENCE [LARGE SCALE GENOMIC DNA]</scope>
    <source>
        <strain evidence="3">Gv29-8 / FGSC 10586</strain>
    </source>
</reference>
<evidence type="ECO:0000313" key="2">
    <source>
        <dbReference type="EMBL" id="EHK24682.1"/>
    </source>
</evidence>
<dbReference type="AlphaFoldDB" id="G9MMW4"/>